<feature type="domain" description="Thioredoxin" evidence="3">
    <location>
        <begin position="1"/>
        <end position="172"/>
    </location>
</feature>
<evidence type="ECO:0000259" key="3">
    <source>
        <dbReference type="PROSITE" id="PS51352"/>
    </source>
</evidence>
<name>A0A1G4YFH5_9ACTN</name>
<gene>
    <name evidence="4" type="ORF">SAMN03159343_2721</name>
</gene>
<organism evidence="4 5">
    <name type="scientific">Klenkia marina</name>
    <dbReference type="NCBI Taxonomy" id="1960309"/>
    <lineage>
        <taxon>Bacteria</taxon>
        <taxon>Bacillati</taxon>
        <taxon>Actinomycetota</taxon>
        <taxon>Actinomycetes</taxon>
        <taxon>Geodermatophilales</taxon>
        <taxon>Geodermatophilaceae</taxon>
        <taxon>Klenkia</taxon>
    </lineage>
</organism>
<keyword evidence="5" id="KW-1185">Reference proteome</keyword>
<feature type="region of interest" description="Disordered" evidence="2">
    <location>
        <begin position="168"/>
        <end position="212"/>
    </location>
</feature>
<proteinExistence type="inferred from homology"/>
<dbReference type="InterPro" id="IPR036249">
    <property type="entry name" value="Thioredoxin-like_sf"/>
</dbReference>
<dbReference type="Proteomes" id="UP000198981">
    <property type="component" value="Unassembled WGS sequence"/>
</dbReference>
<dbReference type="SUPFAM" id="SSF52833">
    <property type="entry name" value="Thioredoxin-like"/>
    <property type="match status" value="1"/>
</dbReference>
<evidence type="ECO:0000313" key="4">
    <source>
        <dbReference type="EMBL" id="SCX52202.1"/>
    </source>
</evidence>
<evidence type="ECO:0000256" key="1">
    <source>
        <dbReference type="ARBA" id="ARBA00005791"/>
    </source>
</evidence>
<dbReference type="PANTHER" id="PTHR13887">
    <property type="entry name" value="GLUTATHIONE S-TRANSFERASE KAPPA"/>
    <property type="match status" value="1"/>
</dbReference>
<dbReference type="InterPro" id="IPR013766">
    <property type="entry name" value="Thioredoxin_domain"/>
</dbReference>
<protein>
    <submittedName>
        <fullName evidence="4">Thioredoxin</fullName>
    </submittedName>
</protein>
<dbReference type="PANTHER" id="PTHR13887:SF55">
    <property type="entry name" value="SLR0313 PROTEIN"/>
    <property type="match status" value="1"/>
</dbReference>
<dbReference type="Pfam" id="PF13462">
    <property type="entry name" value="Thioredoxin_4"/>
    <property type="match status" value="1"/>
</dbReference>
<evidence type="ECO:0000256" key="2">
    <source>
        <dbReference type="SAM" id="MobiDB-lite"/>
    </source>
</evidence>
<reference evidence="5" key="1">
    <citation type="submission" date="2016-10" db="EMBL/GenBank/DDBJ databases">
        <authorList>
            <person name="Varghese N."/>
            <person name="Submissions S."/>
        </authorList>
    </citation>
    <scope>NUCLEOTIDE SEQUENCE [LARGE SCALE GENOMIC DNA]</scope>
    <source>
        <strain evidence="5">DSM 45722</strain>
    </source>
</reference>
<dbReference type="InterPro" id="IPR012336">
    <property type="entry name" value="Thioredoxin-like_fold"/>
</dbReference>
<dbReference type="AlphaFoldDB" id="A0A1G4YFH5"/>
<evidence type="ECO:0000313" key="5">
    <source>
        <dbReference type="Proteomes" id="UP000198981"/>
    </source>
</evidence>
<dbReference type="STRING" id="1960309.SAMN03159343_2721"/>
<sequence length="212" mass="22873">MSDPFAVRPDDHVYGDPDAPVTVLEYGDYQCPYCAAAAPVLRALVDESDGGVRLVFRHWPLHDVHPYALTAALAAEAAADQGAYWPMHHLLYARQDQLTDADLVSYAEELGLDPGPMTGEAAQPYGDKVEADFASGVQLEVPGTPTIFVDGQLFTGRPDLAALRRVIGAASDPGRDPGAGRQRRGFLGRRRAQREPLAEGAQQEGPDHRCGQ</sequence>
<feature type="compositionally biased region" description="Basic residues" evidence="2">
    <location>
        <begin position="181"/>
        <end position="192"/>
    </location>
</feature>
<dbReference type="EMBL" id="FMUH01000004">
    <property type="protein sequence ID" value="SCX52202.1"/>
    <property type="molecule type" value="Genomic_DNA"/>
</dbReference>
<dbReference type="PROSITE" id="PS51352">
    <property type="entry name" value="THIOREDOXIN_2"/>
    <property type="match status" value="1"/>
</dbReference>
<comment type="similarity">
    <text evidence="1">Belongs to the thioredoxin family. DsbA subfamily.</text>
</comment>
<dbReference type="Gene3D" id="3.40.30.10">
    <property type="entry name" value="Glutaredoxin"/>
    <property type="match status" value="1"/>
</dbReference>
<accession>A0A1G4YFH5</accession>